<feature type="transmembrane region" description="Helical" evidence="2">
    <location>
        <begin position="479"/>
        <end position="504"/>
    </location>
</feature>
<dbReference type="AlphaFoldDB" id="A0A964E4J9"/>
<keyword evidence="2" id="KW-1133">Transmembrane helix</keyword>
<sequence>MSGLIAFRTTGEDEGEIRPADGRRDLQNDARMPRLCLIIFLALVLPLGIILAFVTPLGGVADETAHALRAESLSHGEIIGYRAIIQLPDGSPRRAAGVSADLGIVAAAMVQGPGEWVTPARLHEAHRARWQGHLSFAEITPLALYMPIFYAPAAIAMAAMRAIHAGPAEAYLSGRLINLFVFALIGMLALSIARRGHAVLLCTLALPMEISLAASLNQDGLLIATAVLAVALLTREEEQVLALFGRRRPSPDWIAAAGLLGVIALAKIPYVGLLLMLVFPIRTRRDCGLRLVLAALCAVPALGWAGYAMSQIATPWPPLPLYRAGPFWPGPAVRFFTSPDAAAQMLVLAADPLRVLTLTLRSLWLQKGIVLEFIGVLGFVSLRLPAPLYALWALALLSALLADRQQTRPSGFGRRDQFVLFTMLGLITVAIYMSQYLTWTKVGFPIVQGPTGRYFLPLLPATAFLVPRARLLDAAPPSLLLLPVAAAAMASLIVTPLCVLDGFYAP</sequence>
<feature type="transmembrane region" description="Helical" evidence="2">
    <location>
        <begin position="291"/>
        <end position="312"/>
    </location>
</feature>
<keyword evidence="4" id="KW-1185">Reference proteome</keyword>
<feature type="transmembrane region" description="Helical" evidence="2">
    <location>
        <begin position="451"/>
        <end position="467"/>
    </location>
</feature>
<feature type="transmembrane region" description="Helical" evidence="2">
    <location>
        <begin position="142"/>
        <end position="164"/>
    </location>
</feature>
<dbReference type="Proteomes" id="UP000721844">
    <property type="component" value="Unassembled WGS sequence"/>
</dbReference>
<feature type="transmembrane region" description="Helical" evidence="2">
    <location>
        <begin position="176"/>
        <end position="193"/>
    </location>
</feature>
<dbReference type="EMBL" id="JAESVA010000005">
    <property type="protein sequence ID" value="MCB8881551.1"/>
    <property type="molecule type" value="Genomic_DNA"/>
</dbReference>
<evidence type="ECO:0000256" key="1">
    <source>
        <dbReference type="SAM" id="MobiDB-lite"/>
    </source>
</evidence>
<protein>
    <submittedName>
        <fullName evidence="3">DUF2142 domain-containing protein</fullName>
    </submittedName>
</protein>
<evidence type="ECO:0000313" key="3">
    <source>
        <dbReference type="EMBL" id="MCB8881551.1"/>
    </source>
</evidence>
<keyword evidence="2" id="KW-0472">Membrane</keyword>
<proteinExistence type="predicted"/>
<feature type="transmembrane region" description="Helical" evidence="2">
    <location>
        <begin position="418"/>
        <end position="439"/>
    </location>
</feature>
<organism evidence="3 4">
    <name type="scientific">Acidisoma cellulosilyticum</name>
    <dbReference type="NCBI Taxonomy" id="2802395"/>
    <lineage>
        <taxon>Bacteria</taxon>
        <taxon>Pseudomonadati</taxon>
        <taxon>Pseudomonadota</taxon>
        <taxon>Alphaproteobacteria</taxon>
        <taxon>Acetobacterales</taxon>
        <taxon>Acidocellaceae</taxon>
        <taxon>Acidisoma</taxon>
    </lineage>
</organism>
<name>A0A964E4J9_9PROT</name>
<comment type="caution">
    <text evidence="3">The sequence shown here is derived from an EMBL/GenBank/DDBJ whole genome shotgun (WGS) entry which is preliminary data.</text>
</comment>
<feature type="region of interest" description="Disordered" evidence="1">
    <location>
        <begin position="1"/>
        <end position="21"/>
    </location>
</feature>
<dbReference type="RefSeq" id="WP_227308223.1">
    <property type="nucleotide sequence ID" value="NZ_JAESVA010000005.1"/>
</dbReference>
<dbReference type="InterPro" id="IPR018674">
    <property type="entry name" value="DUF2142_membrane"/>
</dbReference>
<evidence type="ECO:0000313" key="4">
    <source>
        <dbReference type="Proteomes" id="UP000721844"/>
    </source>
</evidence>
<gene>
    <name evidence="3" type="ORF">ACELLULO517_14970</name>
</gene>
<reference evidence="3 4" key="1">
    <citation type="journal article" date="2021" name="Microorganisms">
        <title>Acidisoma silvae sp. nov. and Acidisomacellulosilytica sp. nov., Two Acidophilic Bacteria Isolated from Decaying Wood, Hydrolyzing Cellulose and Producing Poly-3-hydroxybutyrate.</title>
        <authorList>
            <person name="Mieszkin S."/>
            <person name="Pouder E."/>
            <person name="Uroz S."/>
            <person name="Simon-Colin C."/>
            <person name="Alain K."/>
        </authorList>
    </citation>
    <scope>NUCLEOTIDE SEQUENCE [LARGE SCALE GENOMIC DNA]</scope>
    <source>
        <strain evidence="3 4">HW T5.17</strain>
    </source>
</reference>
<accession>A0A964E4J9</accession>
<keyword evidence="2" id="KW-0812">Transmembrane</keyword>
<feature type="transmembrane region" description="Helical" evidence="2">
    <location>
        <begin position="253"/>
        <end position="279"/>
    </location>
</feature>
<feature type="transmembrane region" description="Helical" evidence="2">
    <location>
        <begin position="32"/>
        <end position="54"/>
    </location>
</feature>
<dbReference type="Pfam" id="PF09913">
    <property type="entry name" value="DUF2142"/>
    <property type="match status" value="1"/>
</dbReference>
<evidence type="ECO:0000256" key="2">
    <source>
        <dbReference type="SAM" id="Phobius"/>
    </source>
</evidence>